<dbReference type="CDD" id="cd00609">
    <property type="entry name" value="AAT_like"/>
    <property type="match status" value="1"/>
</dbReference>
<dbReference type="PANTHER" id="PTHR43795">
    <property type="entry name" value="BIFUNCTIONAL ASPARTATE AMINOTRANSFERASE AND GLUTAMATE/ASPARTATE-PREPHENATE AMINOTRANSFERASE-RELATED"/>
    <property type="match status" value="1"/>
</dbReference>
<dbReference type="GO" id="GO:0006520">
    <property type="term" value="P:amino acid metabolic process"/>
    <property type="evidence" value="ECO:0007669"/>
    <property type="project" value="TreeGrafter"/>
</dbReference>
<dbReference type="InParanoid" id="D2V1P8"/>
<dbReference type="AlphaFoldDB" id="D2V1P8"/>
<dbReference type="PRINTS" id="PR00753">
    <property type="entry name" value="ACCSYNTHASE"/>
</dbReference>
<proteinExistence type="predicted"/>
<dbReference type="VEuPathDB" id="AmoebaDB:NAEGRDRAFT_77215"/>
<dbReference type="InterPro" id="IPR050478">
    <property type="entry name" value="Ethylene_sulfur-biosynth"/>
</dbReference>
<dbReference type="KEGG" id="ngr:NAEGRDRAFT_77215"/>
<reference evidence="3 4" key="1">
    <citation type="journal article" date="2010" name="Cell">
        <title>The genome of Naegleria gruberi illuminates early eukaryotic versatility.</title>
        <authorList>
            <person name="Fritz-Laylin L.K."/>
            <person name="Prochnik S.E."/>
            <person name="Ginger M.L."/>
            <person name="Dacks J.B."/>
            <person name="Carpenter M.L."/>
            <person name="Field M.C."/>
            <person name="Kuo A."/>
            <person name="Paredez A."/>
            <person name="Chapman J."/>
            <person name="Pham J."/>
            <person name="Shu S."/>
            <person name="Neupane R."/>
            <person name="Cipriano M."/>
            <person name="Mancuso J."/>
            <person name="Tu H."/>
            <person name="Salamov A."/>
            <person name="Lindquist E."/>
            <person name="Shapiro H."/>
            <person name="Lucas S."/>
            <person name="Grigoriev I.V."/>
            <person name="Cande W.Z."/>
            <person name="Fulton C."/>
            <person name="Rokhsar D.S."/>
            <person name="Dawson S.C."/>
        </authorList>
    </citation>
    <scope>NUCLEOTIDE SEQUENCE [LARGE SCALE GENOMIC DNA]</scope>
    <source>
        <strain evidence="3 4">NEG-M</strain>
    </source>
</reference>
<keyword evidence="1" id="KW-0663">Pyridoxal phosphate</keyword>
<evidence type="ECO:0000259" key="2">
    <source>
        <dbReference type="Pfam" id="PF00155"/>
    </source>
</evidence>
<dbReference type="InterPro" id="IPR015424">
    <property type="entry name" value="PyrdxlP-dep_Trfase"/>
</dbReference>
<evidence type="ECO:0000313" key="3">
    <source>
        <dbReference type="EMBL" id="EFC49199.1"/>
    </source>
</evidence>
<accession>D2V1P8</accession>
<dbReference type="PANTHER" id="PTHR43795:SF39">
    <property type="entry name" value="AMINOTRANSFERASE CLASS I_CLASSII DOMAIN-CONTAINING PROTEIN"/>
    <property type="match status" value="1"/>
</dbReference>
<sequence length="441" mass="50738">MPSLSKRSEHFSVNPSFVLAMGKVFSNVYHPENNPNGIINLAVAENVLVSDWLCKTFHQVAVDSPLLPINLNYTNFCGENNFRKYLVDNLMNKHIFKRLGNSEFDKEFANINNYYLCNGAGNVIEMLAATICDAGEYIMVPAPLYLGFENDFNKRFFAKVLPVDMEFDSSSNTYKLTVEKVRETYEEHSKTKSIRGFLLCNPNNPTGDLFGSAIVRQLIDFCKEKNIHYISDELYALSVFDPNTSFESVSNVMTEDDRNHVHVIYSFSKDLCLNGFRMGVLFTMNTGVKAVFDSCSYFMGVSSGTQHMMANFLKNEEYVENYLNLNKSKLLEQYTMMCDYFKQHDITYVDAKAGLFVWFNLERQMKKYLTRKHPEIDVSLPLTEQEEYEVWLDAIDIAAVNVSAGSFFKTKQFGWLRICFTSAHWPTMKIGLDRLFNLLNH</sequence>
<dbReference type="SUPFAM" id="SSF53383">
    <property type="entry name" value="PLP-dependent transferases"/>
    <property type="match status" value="1"/>
</dbReference>
<keyword evidence="4" id="KW-1185">Reference proteome</keyword>
<dbReference type="InterPro" id="IPR015421">
    <property type="entry name" value="PyrdxlP-dep_Trfase_major"/>
</dbReference>
<dbReference type="GO" id="GO:0008483">
    <property type="term" value="F:transaminase activity"/>
    <property type="evidence" value="ECO:0007669"/>
    <property type="project" value="TreeGrafter"/>
</dbReference>
<organism evidence="4">
    <name type="scientific">Naegleria gruberi</name>
    <name type="common">Amoeba</name>
    <dbReference type="NCBI Taxonomy" id="5762"/>
    <lineage>
        <taxon>Eukaryota</taxon>
        <taxon>Discoba</taxon>
        <taxon>Heterolobosea</taxon>
        <taxon>Tetramitia</taxon>
        <taxon>Eutetramitia</taxon>
        <taxon>Vahlkampfiidae</taxon>
        <taxon>Naegleria</taxon>
    </lineage>
</organism>
<evidence type="ECO:0000313" key="4">
    <source>
        <dbReference type="Proteomes" id="UP000006671"/>
    </source>
</evidence>
<dbReference type="InterPro" id="IPR004839">
    <property type="entry name" value="Aminotransferase_I/II_large"/>
</dbReference>
<dbReference type="EMBL" id="GG738848">
    <property type="protein sequence ID" value="EFC49199.1"/>
    <property type="molecule type" value="Genomic_DNA"/>
</dbReference>
<evidence type="ECO:0000256" key="1">
    <source>
        <dbReference type="ARBA" id="ARBA00022898"/>
    </source>
</evidence>
<dbReference type="STRING" id="5762.D2V1P8"/>
<protein>
    <submittedName>
        <fullName evidence="3">Aminocyclopropane carboxylate synthase</fullName>
    </submittedName>
</protein>
<dbReference type="OrthoDB" id="691673at2759"/>
<dbReference type="GO" id="GO:0030170">
    <property type="term" value="F:pyridoxal phosphate binding"/>
    <property type="evidence" value="ECO:0007669"/>
    <property type="project" value="InterPro"/>
</dbReference>
<dbReference type="Pfam" id="PF00155">
    <property type="entry name" value="Aminotran_1_2"/>
    <property type="match status" value="1"/>
</dbReference>
<dbReference type="Proteomes" id="UP000006671">
    <property type="component" value="Unassembled WGS sequence"/>
</dbReference>
<dbReference type="GeneID" id="8855201"/>
<dbReference type="Gene3D" id="3.90.1150.10">
    <property type="entry name" value="Aspartate Aminotransferase, domain 1"/>
    <property type="match status" value="1"/>
</dbReference>
<dbReference type="Gene3D" id="3.40.640.10">
    <property type="entry name" value="Type I PLP-dependent aspartate aminotransferase-like (Major domain)"/>
    <property type="match status" value="1"/>
</dbReference>
<feature type="domain" description="Aminotransferase class I/classII large" evidence="2">
    <location>
        <begin position="85"/>
        <end position="423"/>
    </location>
</feature>
<dbReference type="InterPro" id="IPR015422">
    <property type="entry name" value="PyrdxlP-dep_Trfase_small"/>
</dbReference>
<gene>
    <name evidence="3" type="ORF">NAEGRDRAFT_77215</name>
</gene>
<name>D2V1P8_NAEGR</name>
<dbReference type="RefSeq" id="XP_002681943.1">
    <property type="nucleotide sequence ID" value="XM_002681897.1"/>
</dbReference>
<dbReference type="eggNOG" id="KOG0256">
    <property type="taxonomic scope" value="Eukaryota"/>
</dbReference>